<sequence length="1633" mass="180652">MPFRSLGLVYGQDADSTADDQLMLSQTLGPKLPTSYVIWLDTLTIPIYAAVVSASLLLISLARSSRAYEALCATLFNRTPSSSDDESSERSIRSASFVDGIQHNISQRGGLPIFVCLLLRLLGCIVLLSLSIAPAIISERDASHGFFNILGKQDKEPKNPDDEWLELAMFFFYLYMTVLATISVAGTAKWSRRSSCHLAILLLVTFGVYFYRDLFPFATYNRIPLDAHEGRALWAKISLLFFVGVAIPLGIPRRYVPVDAKQPSSKPSPDQTASLFSLMTYSFLDPLVWSAYRVPKLDKDQFLPRLADCHHGSVLKAKSFPHFDVSSGAGKRHIFFGILRVFGRDYLIMAIMTIVRVFLAFTPPLAINRVLRYLETGGEDTFIRPWFWISLLFIGPVMTSLSFQWYIYVGNRVLVRVECILSELIFEHALRIRVKASTADLNSDTLGSDTSDPTTPSNQVPTPEDTPLVGRHDSEETLTDEQPNADPHFLQETLRGSNVHNGKSGKGKDTQKGTALREGSQSMQVPDSLKRDESGDNVVGKINNLVTTDLANVVGSNDFIQAIIEVPIQISLCIAFLHAILGWSAFVGLATIVVLLPIPGYIAKQVQRVQRTRLKKSDARVQSITEVMNVIRMVKLFGWERRMNERVAEKREEELIWIWKRLLLNLATTTTNIYAINLLSSTIIMKQQLSASTVFSSMSVLDTFRDRLQFAVNYYATQIMTGKVSLDRINNFLHNTELLDSFSGKTPELTSREAGENPENKFGFKNATFSWTSDSSTTGGSSTPSTRNFLLKVEDEVLFQQGRVNLIVGPTGSGKTSLLMALLGEMHYIPSTPESWYNLPRTGGIAYAAQESWIQNETIRDNIIFGSPYDEVRYKKVIHQCALEKDLQLFDAGDQTEVGEKGLTLSGGQKARVTLARAVYSQAKTLLLDDIFAALDVHTAKWIIDKCFGGDLVIGRTVLLVTHNVALALPVADYLISLSIDGRVVSSGPVSAEIAKNRALKEEVEEEQAVLDPHNSYVDPPAPGVESKADGKLIVAEEIQEGHLSWKALKLHLSAMGGSHPLLFFAVFVLGLALTKILNTLQTWYLGHWASQYDGKKPEEVDALHYVGFYGLLLSISCITLASAFVVYVFGALRASRELHRQLVEAVLGTTLRWLDTTPVSRVITRCTQDIQAVDGPIAIGLWVLSEMTVMMLAKFIAVIIFTPAFFVPGIVAAAIGGWVGQIYIAAQLAVKREASNAKAPILGHIGAAISGLTSIRAYGVQSRFIEESLNRIDRYTRSRMTFFDLNRWICLRIDVIGSLFSSTLAVYLVYFQNQNASNTGFTLNMAVGFSGMILWWVRNFNSFEVQGNSLERIQGYISIEQEPKPTNGDEPPAYWPASGDLRVENLSARYSPDGPKILHGLSFKIKSGERIGVVGRTGSGKSSLTLSLLRCIFTEGEVYYDGLKTSAINLDALRSKITIIPQVPELLSGPLRYNLDPFDQYDDATLNDALRAAGLFDLQNDLDKNRITLDTAISSGGSNLSVGQRQILALARAIVRGSKLSILDEATSAIDFKTDSIIQSSLRHELKGDVTLIIIAHRLQTIMDADRVMVLDAGRIAEFDSPKNLLQNDKGRLRALVDESSDRAELYSMSGS</sequence>
<dbReference type="EMBL" id="ML208307">
    <property type="protein sequence ID" value="TFK70801.1"/>
    <property type="molecule type" value="Genomic_DNA"/>
</dbReference>
<accession>A0ACD3AZJ5</accession>
<reference evidence="1 2" key="1">
    <citation type="journal article" date="2019" name="Nat. Ecol. Evol.">
        <title>Megaphylogeny resolves global patterns of mushroom evolution.</title>
        <authorList>
            <person name="Varga T."/>
            <person name="Krizsan K."/>
            <person name="Foldi C."/>
            <person name="Dima B."/>
            <person name="Sanchez-Garcia M."/>
            <person name="Sanchez-Ramirez S."/>
            <person name="Szollosi G.J."/>
            <person name="Szarkandi J.G."/>
            <person name="Papp V."/>
            <person name="Albert L."/>
            <person name="Andreopoulos W."/>
            <person name="Angelini C."/>
            <person name="Antonin V."/>
            <person name="Barry K.W."/>
            <person name="Bougher N.L."/>
            <person name="Buchanan P."/>
            <person name="Buyck B."/>
            <person name="Bense V."/>
            <person name="Catcheside P."/>
            <person name="Chovatia M."/>
            <person name="Cooper J."/>
            <person name="Damon W."/>
            <person name="Desjardin D."/>
            <person name="Finy P."/>
            <person name="Geml J."/>
            <person name="Haridas S."/>
            <person name="Hughes K."/>
            <person name="Justo A."/>
            <person name="Karasinski D."/>
            <person name="Kautmanova I."/>
            <person name="Kiss B."/>
            <person name="Kocsube S."/>
            <person name="Kotiranta H."/>
            <person name="LaButti K.M."/>
            <person name="Lechner B.E."/>
            <person name="Liimatainen K."/>
            <person name="Lipzen A."/>
            <person name="Lukacs Z."/>
            <person name="Mihaltcheva S."/>
            <person name="Morgado L.N."/>
            <person name="Niskanen T."/>
            <person name="Noordeloos M.E."/>
            <person name="Ohm R.A."/>
            <person name="Ortiz-Santana B."/>
            <person name="Ovrebo C."/>
            <person name="Racz N."/>
            <person name="Riley R."/>
            <person name="Savchenko A."/>
            <person name="Shiryaev A."/>
            <person name="Soop K."/>
            <person name="Spirin V."/>
            <person name="Szebenyi C."/>
            <person name="Tomsovsky M."/>
            <person name="Tulloss R.E."/>
            <person name="Uehling J."/>
            <person name="Grigoriev I.V."/>
            <person name="Vagvolgyi C."/>
            <person name="Papp T."/>
            <person name="Martin F.M."/>
            <person name="Miettinen O."/>
            <person name="Hibbett D.S."/>
            <person name="Nagy L.G."/>
        </authorList>
    </citation>
    <scope>NUCLEOTIDE SEQUENCE [LARGE SCALE GENOMIC DNA]</scope>
    <source>
        <strain evidence="1 2">NL-1719</strain>
    </source>
</reference>
<organism evidence="1 2">
    <name type="scientific">Pluteus cervinus</name>
    <dbReference type="NCBI Taxonomy" id="181527"/>
    <lineage>
        <taxon>Eukaryota</taxon>
        <taxon>Fungi</taxon>
        <taxon>Dikarya</taxon>
        <taxon>Basidiomycota</taxon>
        <taxon>Agaricomycotina</taxon>
        <taxon>Agaricomycetes</taxon>
        <taxon>Agaricomycetidae</taxon>
        <taxon>Agaricales</taxon>
        <taxon>Pluteineae</taxon>
        <taxon>Pluteaceae</taxon>
        <taxon>Pluteus</taxon>
    </lineage>
</organism>
<dbReference type="Proteomes" id="UP000308600">
    <property type="component" value="Unassembled WGS sequence"/>
</dbReference>
<evidence type="ECO:0000313" key="2">
    <source>
        <dbReference type="Proteomes" id="UP000308600"/>
    </source>
</evidence>
<gene>
    <name evidence="1" type="ORF">BDN72DRAFT_887852</name>
</gene>
<proteinExistence type="predicted"/>
<protein>
    <submittedName>
        <fullName evidence="1">Uncharacterized protein</fullName>
    </submittedName>
</protein>
<evidence type="ECO:0000313" key="1">
    <source>
        <dbReference type="EMBL" id="TFK70801.1"/>
    </source>
</evidence>
<keyword evidence="2" id="KW-1185">Reference proteome</keyword>
<name>A0ACD3AZJ5_9AGAR</name>